<dbReference type="PANTHER" id="PTHR42709">
    <property type="entry name" value="ALKALINE PHOSPHATASE LIKE PROTEIN"/>
    <property type="match status" value="1"/>
</dbReference>
<keyword evidence="4 7" id="KW-0812">Transmembrane</keyword>
<dbReference type="PANTHER" id="PTHR42709:SF6">
    <property type="entry name" value="UNDECAPRENYL PHOSPHATE TRANSPORTER A"/>
    <property type="match status" value="1"/>
</dbReference>
<evidence type="ECO:0000256" key="4">
    <source>
        <dbReference type="ARBA" id="ARBA00022692"/>
    </source>
</evidence>
<keyword evidence="9" id="KW-1185">Reference proteome</keyword>
<gene>
    <name evidence="8" type="ordered locus">Tter_0574</name>
</gene>
<evidence type="ECO:0008006" key="10">
    <source>
        <dbReference type="Google" id="ProtNLM"/>
    </source>
</evidence>
<dbReference type="KEGG" id="ttr:Tter_0574"/>
<feature type="transmembrane region" description="Helical" evidence="7">
    <location>
        <begin position="63"/>
        <end position="84"/>
    </location>
</feature>
<evidence type="ECO:0000313" key="9">
    <source>
        <dbReference type="Proteomes" id="UP000000323"/>
    </source>
</evidence>
<dbReference type="Proteomes" id="UP000000323">
    <property type="component" value="Chromosome 1"/>
</dbReference>
<reference evidence="9" key="1">
    <citation type="journal article" date="2010" name="Stand. Genomic Sci.">
        <title>Complete genome sequence of 'Thermobaculum terrenum' type strain (YNP1).</title>
        <authorList>
            <person name="Kiss H."/>
            <person name="Cleland D."/>
            <person name="Lapidus A."/>
            <person name="Lucas S."/>
            <person name="Glavina Del Rio T."/>
            <person name="Nolan M."/>
            <person name="Tice H."/>
            <person name="Han C."/>
            <person name="Goodwin L."/>
            <person name="Pitluck S."/>
            <person name="Liolios K."/>
            <person name="Ivanova N."/>
            <person name="Mavromatis K."/>
            <person name="Ovchinnikova G."/>
            <person name="Pati A."/>
            <person name="Chen A."/>
            <person name="Palaniappan K."/>
            <person name="Land M."/>
            <person name="Hauser L."/>
            <person name="Chang Y."/>
            <person name="Jeffries C."/>
            <person name="Lu M."/>
            <person name="Brettin T."/>
            <person name="Detter J."/>
            <person name="Goker M."/>
            <person name="Tindall B."/>
            <person name="Beck B."/>
            <person name="McDermott T."/>
            <person name="Woyke T."/>
            <person name="Bristow J."/>
            <person name="Eisen J."/>
            <person name="Markowitz V."/>
            <person name="Hugenholtz P."/>
            <person name="Kyrpides N."/>
            <person name="Klenk H."/>
            <person name="Cheng J."/>
        </authorList>
    </citation>
    <scope>NUCLEOTIDE SEQUENCE [LARGE SCALE GENOMIC DNA]</scope>
    <source>
        <strain evidence="9">ATCC BAA-798 / YNP1</strain>
    </source>
</reference>
<feature type="transmembrane region" description="Helical" evidence="7">
    <location>
        <begin position="22"/>
        <end position="43"/>
    </location>
</feature>
<evidence type="ECO:0000313" key="8">
    <source>
        <dbReference type="EMBL" id="ACZ41492.1"/>
    </source>
</evidence>
<comment type="subcellular location">
    <subcellularLocation>
        <location evidence="1">Cell membrane</location>
        <topology evidence="1">Multi-pass membrane protein</topology>
    </subcellularLocation>
</comment>
<dbReference type="InterPro" id="IPR051311">
    <property type="entry name" value="DedA_domain"/>
</dbReference>
<dbReference type="EMBL" id="CP001825">
    <property type="protein sequence ID" value="ACZ41492.1"/>
    <property type="molecule type" value="Genomic_DNA"/>
</dbReference>
<keyword evidence="6 7" id="KW-0472">Membrane</keyword>
<protein>
    <recommendedName>
        <fullName evidence="10">DedA family protein</fullName>
    </recommendedName>
</protein>
<evidence type="ECO:0000256" key="7">
    <source>
        <dbReference type="SAM" id="Phobius"/>
    </source>
</evidence>
<comment type="similarity">
    <text evidence="2">Belongs to the DedA family.</text>
</comment>
<evidence type="ECO:0000256" key="3">
    <source>
        <dbReference type="ARBA" id="ARBA00022475"/>
    </source>
</evidence>
<name>D1CEY6_THET1</name>
<keyword evidence="3" id="KW-1003">Cell membrane</keyword>
<proteinExistence type="inferred from homology"/>
<evidence type="ECO:0000256" key="1">
    <source>
        <dbReference type="ARBA" id="ARBA00004651"/>
    </source>
</evidence>
<evidence type="ECO:0000256" key="2">
    <source>
        <dbReference type="ARBA" id="ARBA00010792"/>
    </source>
</evidence>
<feature type="transmembrane region" description="Helical" evidence="7">
    <location>
        <begin position="178"/>
        <end position="199"/>
    </location>
</feature>
<dbReference type="STRING" id="525904.Tter_0574"/>
<keyword evidence="5 7" id="KW-1133">Transmembrane helix</keyword>
<dbReference type="HOGENOM" id="CLU_1277126_0_0_0"/>
<dbReference type="AlphaFoldDB" id="D1CEY6"/>
<dbReference type="GO" id="GO:0005886">
    <property type="term" value="C:plasma membrane"/>
    <property type="evidence" value="ECO:0007669"/>
    <property type="project" value="UniProtKB-SubCell"/>
</dbReference>
<dbReference type="OrthoDB" id="160862at2"/>
<dbReference type="eggNOG" id="COG0586">
    <property type="taxonomic scope" value="Bacteria"/>
</dbReference>
<organism evidence="8 9">
    <name type="scientific">Thermobaculum terrenum (strain ATCC BAA-798 / CCMEE 7001 / YNP1)</name>
    <dbReference type="NCBI Taxonomy" id="525904"/>
    <lineage>
        <taxon>Bacteria</taxon>
        <taxon>Bacillati</taxon>
        <taxon>Chloroflexota</taxon>
        <taxon>Chloroflexia</taxon>
        <taxon>Candidatus Thermobaculales</taxon>
        <taxon>Candidatus Thermobaculaceae</taxon>
        <taxon>Thermobaculum</taxon>
    </lineage>
</organism>
<evidence type="ECO:0000256" key="6">
    <source>
        <dbReference type="ARBA" id="ARBA00023136"/>
    </source>
</evidence>
<dbReference type="RefSeq" id="WP_012874527.1">
    <property type="nucleotide sequence ID" value="NC_013525.1"/>
</dbReference>
<accession>D1CEY6</accession>
<evidence type="ECO:0000256" key="5">
    <source>
        <dbReference type="ARBA" id="ARBA00022989"/>
    </source>
</evidence>
<feature type="transmembrane region" description="Helical" evidence="7">
    <location>
        <begin position="143"/>
        <end position="166"/>
    </location>
</feature>
<sequence length="216" mass="23772">MPDLADIINKILDFLEPFYARYGYFIVFAGAMLEHTFLVSWALPGGIMIALGGMYAQGGDLNLLGVILCGILGFMVGDHIDYIVGRRGSRVLERLTKGRSANAPNIWSLKAIPALIPAYIHTLTRSTMFMGGAASGKLPYHRFLVVSFGLATFWSIINSVIGYWVGTSRDEVLRVLNYIGLGGQIFVLVFITAVLLLVLRRRSRSSSKLPNSLDLE</sequence>